<dbReference type="InterPro" id="IPR050190">
    <property type="entry name" value="UPF0213_domain"/>
</dbReference>
<dbReference type="SMART" id="SM00465">
    <property type="entry name" value="GIYc"/>
    <property type="match status" value="1"/>
</dbReference>
<dbReference type="PROSITE" id="PS50164">
    <property type="entry name" value="GIY_YIG"/>
    <property type="match status" value="1"/>
</dbReference>
<evidence type="ECO:0000256" key="1">
    <source>
        <dbReference type="ARBA" id="ARBA00007435"/>
    </source>
</evidence>
<evidence type="ECO:0000313" key="4">
    <source>
        <dbReference type="Proteomes" id="UP000230094"/>
    </source>
</evidence>
<dbReference type="SUPFAM" id="SSF82771">
    <property type="entry name" value="GIY-YIG endonuclease"/>
    <property type="match status" value="1"/>
</dbReference>
<comment type="caution">
    <text evidence="3">The sequence shown here is derived from an EMBL/GenBank/DDBJ whole genome shotgun (WGS) entry which is preliminary data.</text>
</comment>
<evidence type="ECO:0000259" key="2">
    <source>
        <dbReference type="PROSITE" id="PS50164"/>
    </source>
</evidence>
<dbReference type="Proteomes" id="UP000230094">
    <property type="component" value="Unassembled WGS sequence"/>
</dbReference>
<dbReference type="InterPro" id="IPR000305">
    <property type="entry name" value="GIY-YIG_endonuc"/>
</dbReference>
<comment type="similarity">
    <text evidence="1">Belongs to the UPF0213 family.</text>
</comment>
<dbReference type="EMBL" id="PFCQ01000013">
    <property type="protein sequence ID" value="PIR68170.1"/>
    <property type="molecule type" value="Genomic_DNA"/>
</dbReference>
<dbReference type="AlphaFoldDB" id="A0A2H0TAW9"/>
<gene>
    <name evidence="3" type="ORF">COU49_02375</name>
</gene>
<protein>
    <recommendedName>
        <fullName evidence="2">GIY-YIG domain-containing protein</fullName>
    </recommendedName>
</protein>
<dbReference type="PANTHER" id="PTHR34477:SF1">
    <property type="entry name" value="UPF0213 PROTEIN YHBQ"/>
    <property type="match status" value="1"/>
</dbReference>
<dbReference type="InterPro" id="IPR035901">
    <property type="entry name" value="GIY-YIG_endonuc_sf"/>
</dbReference>
<proteinExistence type="inferred from homology"/>
<reference evidence="4" key="1">
    <citation type="submission" date="2017-09" db="EMBL/GenBank/DDBJ databases">
        <title>Depth-based differentiation of microbial function through sediment-hosted aquifers and enrichment of novel symbionts in the deep terrestrial subsurface.</title>
        <authorList>
            <person name="Probst A.J."/>
            <person name="Ladd B."/>
            <person name="Jarett J.K."/>
            <person name="Geller-Mcgrath D.E."/>
            <person name="Sieber C.M.K."/>
            <person name="Emerson J.B."/>
            <person name="Anantharaman K."/>
            <person name="Thomas B.C."/>
            <person name="Malmstrom R."/>
            <person name="Stieglmeier M."/>
            <person name="Klingl A."/>
            <person name="Woyke T."/>
            <person name="Ryan C.M."/>
            <person name="Banfield J.F."/>
        </authorList>
    </citation>
    <scope>NUCLEOTIDE SEQUENCE [LARGE SCALE GENOMIC DNA]</scope>
</reference>
<sequence>MTYVYILKSNKGKFYIGSTTNLDNRIKHHKGGFTPSTKKMGELNLVFSQKFNTLKEARYIENRLKKLKRYDYIEAIVRDGFIKITPP</sequence>
<organism evidence="3 4">
    <name type="scientific">Candidatus Nomurabacteria bacterium CG10_big_fil_rev_8_21_14_0_10_35_16</name>
    <dbReference type="NCBI Taxonomy" id="1974731"/>
    <lineage>
        <taxon>Bacteria</taxon>
        <taxon>Candidatus Nomuraibacteriota</taxon>
    </lineage>
</organism>
<name>A0A2H0TAW9_9BACT</name>
<accession>A0A2H0TAW9</accession>
<dbReference type="PANTHER" id="PTHR34477">
    <property type="entry name" value="UPF0213 PROTEIN YHBQ"/>
    <property type="match status" value="1"/>
</dbReference>
<dbReference type="Pfam" id="PF01541">
    <property type="entry name" value="GIY-YIG"/>
    <property type="match status" value="1"/>
</dbReference>
<dbReference type="Gene3D" id="3.40.1440.10">
    <property type="entry name" value="GIY-YIG endonuclease"/>
    <property type="match status" value="1"/>
</dbReference>
<feature type="domain" description="GIY-YIG" evidence="2">
    <location>
        <begin position="1"/>
        <end position="74"/>
    </location>
</feature>
<evidence type="ECO:0000313" key="3">
    <source>
        <dbReference type="EMBL" id="PIR68170.1"/>
    </source>
</evidence>